<dbReference type="GO" id="GO:0005615">
    <property type="term" value="C:extracellular space"/>
    <property type="evidence" value="ECO:0007669"/>
    <property type="project" value="InterPro"/>
</dbReference>
<dbReference type="EMBL" id="GEEE01002062">
    <property type="protein sequence ID" value="JAP61163.1"/>
    <property type="molecule type" value="Transcribed_RNA"/>
</dbReference>
<reference evidence="4" key="1">
    <citation type="submission" date="2016-01" db="EMBL/GenBank/DDBJ databases">
        <title>Reference transcriptome for the parasite Schistocephalus solidus: insights into the molecular evolution of parasitism.</title>
        <authorList>
            <person name="Hebert F.O."/>
            <person name="Grambauer S."/>
            <person name="Barber I."/>
            <person name="Landry C.R."/>
            <person name="Aubin-Horth N."/>
        </authorList>
    </citation>
    <scope>NUCLEOTIDE SEQUENCE</scope>
</reference>
<dbReference type="EMBL" id="GEEE01003011">
    <property type="protein sequence ID" value="JAP60214.1"/>
    <property type="molecule type" value="Transcribed_RNA"/>
</dbReference>
<dbReference type="Pfam" id="PF00079">
    <property type="entry name" value="Serpin"/>
    <property type="match status" value="1"/>
</dbReference>
<organism evidence="4">
    <name type="scientific">Schistocephalus solidus</name>
    <name type="common">Tapeworm</name>
    <dbReference type="NCBI Taxonomy" id="70667"/>
    <lineage>
        <taxon>Eukaryota</taxon>
        <taxon>Metazoa</taxon>
        <taxon>Spiralia</taxon>
        <taxon>Lophotrochozoa</taxon>
        <taxon>Platyhelminthes</taxon>
        <taxon>Cestoda</taxon>
        <taxon>Eucestoda</taxon>
        <taxon>Diphyllobothriidea</taxon>
        <taxon>Diphyllobothriidae</taxon>
        <taxon>Schistocephalus</taxon>
    </lineage>
</organism>
<gene>
    <name evidence="4" type="ORF">TR150498</name>
</gene>
<dbReference type="InterPro" id="IPR042178">
    <property type="entry name" value="Serpin_sf_1"/>
</dbReference>
<evidence type="ECO:0000256" key="2">
    <source>
        <dbReference type="RuleBase" id="RU000411"/>
    </source>
</evidence>
<dbReference type="Gene3D" id="2.30.39.10">
    <property type="entry name" value="Alpha-1-antitrypsin, domain 1"/>
    <property type="match status" value="1"/>
</dbReference>
<dbReference type="InterPro" id="IPR042185">
    <property type="entry name" value="Serpin_sf_2"/>
</dbReference>
<evidence type="ECO:0000259" key="3">
    <source>
        <dbReference type="SMART" id="SM00093"/>
    </source>
</evidence>
<dbReference type="PANTHER" id="PTHR11461:SF211">
    <property type="entry name" value="GH10112P-RELATED"/>
    <property type="match status" value="1"/>
</dbReference>
<evidence type="ECO:0000313" key="4">
    <source>
        <dbReference type="EMBL" id="JAP60214.1"/>
    </source>
</evidence>
<proteinExistence type="inferred from homology"/>
<dbReference type="PANTHER" id="PTHR11461">
    <property type="entry name" value="SERINE PROTEASE INHIBITOR, SERPIN"/>
    <property type="match status" value="1"/>
</dbReference>
<name>A0A0V0J3L8_SCHSO</name>
<evidence type="ECO:0000256" key="1">
    <source>
        <dbReference type="ARBA" id="ARBA00009500"/>
    </source>
</evidence>
<accession>A0A0V0J3L8</accession>
<dbReference type="InterPro" id="IPR036186">
    <property type="entry name" value="Serpin_sf"/>
</dbReference>
<dbReference type="AlphaFoldDB" id="A0A0V0J3L8"/>
<sequence length="394" mass="43578">MMATEGLKSFASDFYASLISDGQGCSKNIVFSPASIYSAFSILLAGTAGETEKEIEKALHVTHEKDQTKLHKSIAKDLANLTGSTPETKVCMANKIFLDKGFPIKSAYSSLVSGCYAATPEGLTFSDSETSRAHINQWVKEKTEQKIEELFPANSINNQTKMVIANAVYFKGLWTLPFEKSNTKDGKFTLPDLRKKDVKLMYKNIKKANFCDFEDMEAKAVCLSFKESSLSMFILLPNQENGLPQLLKKLFTVGPTPDGCGDKRYLDMFLSSMYYYTQEVNLYLPRFKIGEDDPSINLVDYMRKLGVSKIFNHSVADFSGLTDVRNLCVSSVLHRAVLEVDEEGAQAAAATGMGIMLMCLPPPPVDFKVTHPFVIAIADNEGTPLFLGHVSEPK</sequence>
<dbReference type="InterPro" id="IPR023796">
    <property type="entry name" value="Serpin_dom"/>
</dbReference>
<protein>
    <recommendedName>
        <fullName evidence="3">Serpin domain-containing protein</fullName>
    </recommendedName>
</protein>
<dbReference type="Gene3D" id="3.30.497.10">
    <property type="entry name" value="Antithrombin, subunit I, domain 2"/>
    <property type="match status" value="1"/>
</dbReference>
<comment type="similarity">
    <text evidence="1 2">Belongs to the serpin family.</text>
</comment>
<dbReference type="SMART" id="SM00093">
    <property type="entry name" value="SERPIN"/>
    <property type="match status" value="1"/>
</dbReference>
<dbReference type="SUPFAM" id="SSF56574">
    <property type="entry name" value="Serpins"/>
    <property type="match status" value="1"/>
</dbReference>
<dbReference type="GO" id="GO:0004867">
    <property type="term" value="F:serine-type endopeptidase inhibitor activity"/>
    <property type="evidence" value="ECO:0007669"/>
    <property type="project" value="InterPro"/>
</dbReference>
<feature type="domain" description="Serpin" evidence="3">
    <location>
        <begin position="12"/>
        <end position="393"/>
    </location>
</feature>
<dbReference type="InterPro" id="IPR000215">
    <property type="entry name" value="Serpin_fam"/>
</dbReference>